<evidence type="ECO:0000256" key="7">
    <source>
        <dbReference type="SAM" id="Phobius"/>
    </source>
</evidence>
<dbReference type="InterPro" id="IPR019133">
    <property type="entry name" value="MIC60"/>
</dbReference>
<dbReference type="Pfam" id="PF09731">
    <property type="entry name" value="Mitofilin"/>
    <property type="match status" value="1"/>
</dbReference>
<dbReference type="InterPro" id="IPR059216">
    <property type="entry name" value="LeuA_carph_isopro_dom"/>
</dbReference>
<feature type="region of interest" description="Disordered" evidence="6">
    <location>
        <begin position="68"/>
        <end position="146"/>
    </location>
</feature>
<evidence type="ECO:0000256" key="1">
    <source>
        <dbReference type="ARBA" id="ARBA00004370"/>
    </source>
</evidence>
<feature type="coiled-coil region" evidence="5">
    <location>
        <begin position="186"/>
        <end position="249"/>
    </location>
</feature>
<feature type="compositionally biased region" description="Basic and acidic residues" evidence="6">
    <location>
        <begin position="1"/>
        <end position="12"/>
    </location>
</feature>
<evidence type="ECO:0000313" key="8">
    <source>
        <dbReference type="EMBL" id="MFC4352120.1"/>
    </source>
</evidence>
<dbReference type="EMBL" id="JBHSCW010000006">
    <property type="protein sequence ID" value="MFC4352120.1"/>
    <property type="molecule type" value="Genomic_DNA"/>
</dbReference>
<reference evidence="9" key="1">
    <citation type="journal article" date="2019" name="Int. J. Syst. Evol. Microbiol.">
        <title>The Global Catalogue of Microorganisms (GCM) 10K type strain sequencing project: providing services to taxonomists for standard genome sequencing and annotation.</title>
        <authorList>
            <consortium name="The Broad Institute Genomics Platform"/>
            <consortium name="The Broad Institute Genome Sequencing Center for Infectious Disease"/>
            <person name="Wu L."/>
            <person name="Ma J."/>
        </authorList>
    </citation>
    <scope>NUCLEOTIDE SEQUENCE [LARGE SCALE GENOMIC DNA]</scope>
    <source>
        <strain evidence="9">CECT 8472</strain>
    </source>
</reference>
<accession>A0ABV8UNG4</accession>
<comment type="subcellular location">
    <subcellularLocation>
        <location evidence="1">Membrane</location>
    </subcellularLocation>
</comment>
<keyword evidence="3 7" id="KW-1133">Transmembrane helix</keyword>
<dbReference type="Proteomes" id="UP001595799">
    <property type="component" value="Unassembled WGS sequence"/>
</dbReference>
<feature type="transmembrane region" description="Helical" evidence="7">
    <location>
        <begin position="149"/>
        <end position="169"/>
    </location>
</feature>
<evidence type="ECO:0000256" key="2">
    <source>
        <dbReference type="ARBA" id="ARBA00022692"/>
    </source>
</evidence>
<name>A0ABV8UNG4_9PROT</name>
<evidence type="ECO:0000256" key="6">
    <source>
        <dbReference type="SAM" id="MobiDB-lite"/>
    </source>
</evidence>
<gene>
    <name evidence="8" type="ORF">ACFOW6_11255</name>
</gene>
<feature type="region of interest" description="Disordered" evidence="6">
    <location>
        <begin position="1"/>
        <end position="23"/>
    </location>
</feature>
<keyword evidence="9" id="KW-1185">Reference proteome</keyword>
<feature type="compositionally biased region" description="Polar residues" evidence="6">
    <location>
        <begin position="122"/>
        <end position="132"/>
    </location>
</feature>
<dbReference type="Gene3D" id="1.10.260.40">
    <property type="entry name" value="lambda repressor-like DNA-binding domains"/>
    <property type="match status" value="1"/>
</dbReference>
<feature type="compositionally biased region" description="Low complexity" evidence="6">
    <location>
        <begin position="90"/>
        <end position="108"/>
    </location>
</feature>
<keyword evidence="2 7" id="KW-0812">Transmembrane</keyword>
<sequence>MTDERDAGETSEKPGGGGNPAEQVIARFGGLRPMASKMGLAVSTVQGWKNRGHIPLSRHEEIRAAARKHEIELDETELTRAGGEARDPAESTTSLPEEEPATTATETSRTTEDVWRNRDPASTESAGTTTEGAKSEPRTETSAQRSGSFVPAMLIGALLLIFGAGAAVLGREAWLPLVDPEAAGTAQQTAERLTAIDDRLERMEANASGLTPDDLKPLQTQLEGLDERLAELANQVEQVSRSASQEQDSLDSLGEDISQLSARLDDISGNLPGGEVWQSQMAELEGQLSQLSEAATQIRTRAESQTAAAFAMGQLRTAVLQARPYGEELAAVRRLQGDDAAIGDQLQQLEESASDGVPALAALKRSFPATAREIVQRDRESRAEGWAEQIWNRASALVTVRPVGERSGEDTEAIVARAERRLEEDRLAAAVQELETLQGAAAEAASDWLARAKKRLQAERALRDLGQNVYDASGETQSPEEDDS</sequence>
<evidence type="ECO:0000256" key="4">
    <source>
        <dbReference type="ARBA" id="ARBA00023136"/>
    </source>
</evidence>
<feature type="region of interest" description="Disordered" evidence="6">
    <location>
        <begin position="465"/>
        <end position="484"/>
    </location>
</feature>
<organism evidence="8 9">
    <name type="scientific">Fodinicurvata halophila</name>
    <dbReference type="NCBI Taxonomy" id="1419723"/>
    <lineage>
        <taxon>Bacteria</taxon>
        <taxon>Pseudomonadati</taxon>
        <taxon>Pseudomonadota</taxon>
        <taxon>Alphaproteobacteria</taxon>
        <taxon>Rhodospirillales</taxon>
        <taxon>Rhodovibrionaceae</taxon>
        <taxon>Fodinicurvata</taxon>
    </lineage>
</organism>
<comment type="caution">
    <text evidence="8">The sequence shown here is derived from an EMBL/GenBank/DDBJ whole genome shotgun (WGS) entry which is preliminary data.</text>
</comment>
<dbReference type="PANTHER" id="PTHR15415">
    <property type="entry name" value="MITOFILIN"/>
    <property type="match status" value="1"/>
</dbReference>
<keyword evidence="4 7" id="KW-0472">Membrane</keyword>
<dbReference type="InterPro" id="IPR010982">
    <property type="entry name" value="Lambda_DNA-bd_dom_sf"/>
</dbReference>
<dbReference type="Gene3D" id="1.10.287.1490">
    <property type="match status" value="1"/>
</dbReference>
<feature type="coiled-coil region" evidence="5">
    <location>
        <begin position="415"/>
        <end position="447"/>
    </location>
</feature>
<evidence type="ECO:0000313" key="9">
    <source>
        <dbReference type="Proteomes" id="UP001595799"/>
    </source>
</evidence>
<evidence type="ECO:0000256" key="3">
    <source>
        <dbReference type="ARBA" id="ARBA00022989"/>
    </source>
</evidence>
<protein>
    <submittedName>
        <fullName evidence="8">COG4223 family protein</fullName>
    </submittedName>
</protein>
<dbReference type="RefSeq" id="WP_382422470.1">
    <property type="nucleotide sequence ID" value="NZ_JBHSCW010000006.1"/>
</dbReference>
<evidence type="ECO:0000256" key="5">
    <source>
        <dbReference type="SAM" id="Coils"/>
    </source>
</evidence>
<feature type="compositionally biased region" description="Basic and acidic residues" evidence="6">
    <location>
        <begin position="109"/>
        <end position="121"/>
    </location>
</feature>
<proteinExistence type="predicted"/>
<dbReference type="NCBIfam" id="NF046037">
    <property type="entry name" value="carphisopro"/>
    <property type="match status" value="1"/>
</dbReference>
<dbReference type="PANTHER" id="PTHR15415:SF7">
    <property type="entry name" value="MICOS COMPLEX SUBUNIT MIC60"/>
    <property type="match status" value="1"/>
</dbReference>
<keyword evidence="5" id="KW-0175">Coiled coil</keyword>